<feature type="transmembrane region" description="Helical" evidence="1">
    <location>
        <begin position="20"/>
        <end position="36"/>
    </location>
</feature>
<keyword evidence="3" id="KW-1185">Reference proteome</keyword>
<keyword evidence="1" id="KW-0812">Transmembrane</keyword>
<sequence length="44" mass="5174">MEDKNKIEKLTRIRWKTFNLFGWLFGAAAMTLYMSIGKKFLDGC</sequence>
<organism evidence="2 3">
    <name type="scientific">Paraclostridium bifermentans</name>
    <name type="common">Clostridium bifermentans</name>
    <dbReference type="NCBI Taxonomy" id="1490"/>
    <lineage>
        <taxon>Bacteria</taxon>
        <taxon>Bacillati</taxon>
        <taxon>Bacillota</taxon>
        <taxon>Clostridia</taxon>
        <taxon>Peptostreptococcales</taxon>
        <taxon>Peptostreptococcaceae</taxon>
        <taxon>Paraclostridium</taxon>
    </lineage>
</organism>
<protein>
    <submittedName>
        <fullName evidence="2">Uncharacterized protein</fullName>
    </submittedName>
</protein>
<proteinExistence type="predicted"/>
<geneLocation type="plasmid" evidence="2 3">
    <name>unnamed5</name>
</geneLocation>
<keyword evidence="2" id="KW-0614">Plasmid</keyword>
<keyword evidence="1" id="KW-1133">Transmembrane helix</keyword>
<name>A0ABY8R7T4_PARBF</name>
<evidence type="ECO:0000256" key="1">
    <source>
        <dbReference type="SAM" id="Phobius"/>
    </source>
</evidence>
<evidence type="ECO:0000313" key="3">
    <source>
        <dbReference type="Proteomes" id="UP001239169"/>
    </source>
</evidence>
<dbReference type="EMBL" id="CP124690">
    <property type="protein sequence ID" value="WGX77604.1"/>
    <property type="molecule type" value="Genomic_DNA"/>
</dbReference>
<reference evidence="2 3" key="1">
    <citation type="submission" date="2023-04" db="EMBL/GenBank/DDBJ databases">
        <title>Bacteria Genome Submission.</title>
        <authorList>
            <person name="Isaac P."/>
        </authorList>
    </citation>
    <scope>NUCLEOTIDE SEQUENCE [LARGE SCALE GENOMIC DNA]</scope>
    <source>
        <strain evidence="2 3">SampleS7P1</strain>
        <plasmid evidence="2 3">unnamed5</plasmid>
    </source>
</reference>
<accession>A0ABY8R7T4</accession>
<gene>
    <name evidence="2" type="ORF">QJS64_20740</name>
</gene>
<evidence type="ECO:0000313" key="2">
    <source>
        <dbReference type="EMBL" id="WGX77604.1"/>
    </source>
</evidence>
<dbReference type="Proteomes" id="UP001239169">
    <property type="component" value="Plasmid unnamed5"/>
</dbReference>
<keyword evidence="1" id="KW-0472">Membrane</keyword>